<name>A0AAW7XGF0_9GAMM</name>
<feature type="binding site" evidence="11">
    <location>
        <begin position="36"/>
        <end position="43"/>
    </location>
    <ligand>
        <name>ATP</name>
        <dbReference type="ChEBI" id="CHEBI:30616"/>
        <label>1</label>
    </ligand>
</feature>
<keyword evidence="6 11" id="KW-0067">ATP-binding</keyword>
<keyword evidence="11" id="KW-0175">Coiled coil</keyword>
<evidence type="ECO:0000259" key="13">
    <source>
        <dbReference type="PROSITE" id="PS50893"/>
    </source>
</evidence>
<dbReference type="Gene3D" id="3.40.50.300">
    <property type="entry name" value="P-loop containing nucleotide triphosphate hydrolases"/>
    <property type="match status" value="2"/>
</dbReference>
<dbReference type="GO" id="GO:0043022">
    <property type="term" value="F:ribosome binding"/>
    <property type="evidence" value="ECO:0007669"/>
    <property type="project" value="UniProtKB-UniRule"/>
</dbReference>
<dbReference type="GO" id="GO:0003677">
    <property type="term" value="F:DNA binding"/>
    <property type="evidence" value="ECO:0007669"/>
    <property type="project" value="UniProtKB-UniRule"/>
</dbReference>
<dbReference type="InterPro" id="IPR037118">
    <property type="entry name" value="Val-tRNA_synth_C_sf"/>
</dbReference>
<accession>A0AAW7XGF0</accession>
<dbReference type="FunFam" id="3.40.50.300:FF:000309">
    <property type="entry name" value="ABC transporter ATP-binding protein"/>
    <property type="match status" value="1"/>
</dbReference>
<dbReference type="EMBL" id="JAUOPG010000001">
    <property type="protein sequence ID" value="MDO6452154.1"/>
    <property type="molecule type" value="Genomic_DNA"/>
</dbReference>
<dbReference type="InterPro" id="IPR027417">
    <property type="entry name" value="P-loop_NTPase"/>
</dbReference>
<keyword evidence="4 11" id="KW-0227">DNA damage</keyword>
<feature type="domain" description="ABC transporter" evidence="13">
    <location>
        <begin position="315"/>
        <end position="533"/>
    </location>
</feature>
<comment type="catalytic activity">
    <reaction evidence="9 11">
        <text>ATP + H2O = ADP + phosphate + H(+)</text>
        <dbReference type="Rhea" id="RHEA:13065"/>
        <dbReference type="ChEBI" id="CHEBI:15377"/>
        <dbReference type="ChEBI" id="CHEBI:15378"/>
        <dbReference type="ChEBI" id="CHEBI:30616"/>
        <dbReference type="ChEBI" id="CHEBI:43474"/>
        <dbReference type="ChEBI" id="CHEBI:456216"/>
    </reaction>
</comment>
<comment type="function">
    <text evidence="11">Probably plays a role in ribosome assembly or function. May be involved in resolution of branched DNA intermediates that result from template switching in postreplication gaps. Binds DNA and has ATPase activity.</text>
</comment>
<dbReference type="PANTHER" id="PTHR42855:SF1">
    <property type="entry name" value="ABC TRANSPORTER DOMAIN-CONTAINING PROTEIN"/>
    <property type="match status" value="1"/>
</dbReference>
<organism evidence="14 15">
    <name type="scientific">Neptunomonas phycophila</name>
    <dbReference type="NCBI Taxonomy" id="1572645"/>
    <lineage>
        <taxon>Bacteria</taxon>
        <taxon>Pseudomonadati</taxon>
        <taxon>Pseudomonadota</taxon>
        <taxon>Gammaproteobacteria</taxon>
        <taxon>Oceanospirillales</taxon>
        <taxon>Oceanospirillaceae</taxon>
        <taxon>Neptunomonas</taxon>
    </lineage>
</organism>
<feature type="region of interest" description="Disordered" evidence="12">
    <location>
        <begin position="528"/>
        <end position="553"/>
    </location>
</feature>
<sequence>MPLIRIDKASLAFGTRPLLTDVELNIEPGERIGLVGLNGAGKSTLMKVINKEVALDGGDLWIDPACRIAQLPQALPAADERRVWDVVAEGLQDIVNLRREYDEVASQDDISMSKLESLQQKIEALDGWQLEQNVERVLTQLSLDGEALMSSLSGGWRRRAALGAALVQNPDLLLLDEPTNHLDIGTIEWMEQQLIEFRGGLLFVSHDRALVDHLATRIIELDRGVLTSFKGNYTSYVEQKQVLLENEARQNALFDKKLAQEEVWIRQGIKARRTRNEGRVRTLEKLRNERAERMNRQGKASFNLEEAQKSGKLAAELEHVSVAFEGKQVIRDFSMTLQRGDRVGLIGPNGAGKSTLLKLILGDIEPDSGSIKRGTKLEVAYFDQLRGQLDMDKTVIDNISEGRESIEINGNTRHIIGYLNDFLFSPERARTPVRALSGGECNRVLLAKLFSQPANLLVLDEPTNDLDVETLELLEEILMEYKGTVLLVSHDRAFLDNVVTSTVAFEGNGRLKAYVGGYKDWLRQRPEPTAVGKEAGKNAPKPAKEAAKVEPVKAAPAPKKASVKLSYKLQRELESLPAEIEAAENSLEALQSEMADPAFYEQDHAKVAEKVAQLSEQEATLERLMERWVELEAMQEG</sequence>
<evidence type="ECO:0000256" key="11">
    <source>
        <dbReference type="HAMAP-Rule" id="MF_00848"/>
    </source>
</evidence>
<feature type="binding site" evidence="11">
    <location>
        <begin position="347"/>
        <end position="354"/>
    </location>
    <ligand>
        <name>ATP</name>
        <dbReference type="ChEBI" id="CHEBI:30616"/>
        <label>2</label>
    </ligand>
</feature>
<dbReference type="InterPro" id="IPR032524">
    <property type="entry name" value="ABC_tran_C"/>
</dbReference>
<evidence type="ECO:0000256" key="10">
    <source>
        <dbReference type="ARBA" id="ARBA00061478"/>
    </source>
</evidence>
<evidence type="ECO:0000313" key="15">
    <source>
        <dbReference type="Proteomes" id="UP001169862"/>
    </source>
</evidence>
<dbReference type="FunFam" id="3.40.50.300:FF:000011">
    <property type="entry name" value="Putative ABC transporter ATP-binding component"/>
    <property type="match status" value="1"/>
</dbReference>
<dbReference type="GO" id="GO:0016887">
    <property type="term" value="F:ATP hydrolysis activity"/>
    <property type="evidence" value="ECO:0007669"/>
    <property type="project" value="UniProtKB-UniRule"/>
</dbReference>
<comment type="similarity">
    <text evidence="10 11">Belongs to the ABC transporter superfamily. ABCF family. Uup subfamily.</text>
</comment>
<evidence type="ECO:0000256" key="9">
    <source>
        <dbReference type="ARBA" id="ARBA00049360"/>
    </source>
</evidence>
<dbReference type="PROSITE" id="PS00211">
    <property type="entry name" value="ABC_TRANSPORTER_1"/>
    <property type="match status" value="2"/>
</dbReference>
<comment type="subcellular location">
    <subcellularLocation>
        <location evidence="11">Cytoplasm</location>
    </subcellularLocation>
    <text evidence="11">Associates with ribosomes.</text>
</comment>
<protein>
    <recommendedName>
        <fullName evidence="11">ATP-binding protein Uup</fullName>
        <ecNumber evidence="11">3.6.1.-</ecNumber>
    </recommendedName>
</protein>
<dbReference type="Gene3D" id="1.10.287.380">
    <property type="entry name" value="Valyl-tRNA synthetase, C-terminal domain"/>
    <property type="match status" value="1"/>
</dbReference>
<evidence type="ECO:0000256" key="7">
    <source>
        <dbReference type="ARBA" id="ARBA00023125"/>
    </source>
</evidence>
<dbReference type="InterPro" id="IPR051309">
    <property type="entry name" value="ABCF_ATPase"/>
</dbReference>
<feature type="compositionally biased region" description="Basic and acidic residues" evidence="12">
    <location>
        <begin position="542"/>
        <end position="551"/>
    </location>
</feature>
<feature type="domain" description="ABC transporter" evidence="13">
    <location>
        <begin position="4"/>
        <end position="248"/>
    </location>
</feature>
<keyword evidence="8 11" id="KW-0234">DNA repair</keyword>
<evidence type="ECO:0000256" key="5">
    <source>
        <dbReference type="ARBA" id="ARBA00022801"/>
    </source>
</evidence>
<dbReference type="GO" id="GO:0005737">
    <property type="term" value="C:cytoplasm"/>
    <property type="evidence" value="ECO:0007669"/>
    <property type="project" value="UniProtKB-SubCell"/>
</dbReference>
<dbReference type="InterPro" id="IPR003439">
    <property type="entry name" value="ABC_transporter-like_ATP-bd"/>
</dbReference>
<dbReference type="SMART" id="SM00382">
    <property type="entry name" value="AAA"/>
    <property type="match status" value="2"/>
</dbReference>
<dbReference type="Pfam" id="PF00005">
    <property type="entry name" value="ABC_tran"/>
    <property type="match status" value="2"/>
</dbReference>
<dbReference type="InterPro" id="IPR043686">
    <property type="entry name" value="Uup"/>
</dbReference>
<dbReference type="PANTHER" id="PTHR42855">
    <property type="entry name" value="ABC TRANSPORTER ATP-BINDING SUBUNIT"/>
    <property type="match status" value="1"/>
</dbReference>
<evidence type="ECO:0000256" key="1">
    <source>
        <dbReference type="ARBA" id="ARBA00022490"/>
    </source>
</evidence>
<dbReference type="RefSeq" id="WP_290035371.1">
    <property type="nucleotide sequence ID" value="NZ_JAUOPG010000001.1"/>
</dbReference>
<dbReference type="Pfam" id="PF16326">
    <property type="entry name" value="ABC_tran_CTD"/>
    <property type="match status" value="1"/>
</dbReference>
<comment type="caution">
    <text evidence="14">The sequence shown here is derived from an EMBL/GenBank/DDBJ whole genome shotgun (WGS) entry which is preliminary data.</text>
</comment>
<evidence type="ECO:0000256" key="2">
    <source>
        <dbReference type="ARBA" id="ARBA00022737"/>
    </source>
</evidence>
<dbReference type="HAMAP" id="MF_00848">
    <property type="entry name" value="Uup"/>
    <property type="match status" value="1"/>
</dbReference>
<dbReference type="SUPFAM" id="SSF52540">
    <property type="entry name" value="P-loop containing nucleoside triphosphate hydrolases"/>
    <property type="match status" value="2"/>
</dbReference>
<evidence type="ECO:0000256" key="12">
    <source>
        <dbReference type="SAM" id="MobiDB-lite"/>
    </source>
</evidence>
<gene>
    <name evidence="11" type="primary">uup</name>
    <name evidence="14" type="ORF">Q4490_01125</name>
</gene>
<evidence type="ECO:0000313" key="14">
    <source>
        <dbReference type="EMBL" id="MDO6452154.1"/>
    </source>
</evidence>
<keyword evidence="1 11" id="KW-0963">Cytoplasm</keyword>
<dbReference type="Proteomes" id="UP001169862">
    <property type="component" value="Unassembled WGS sequence"/>
</dbReference>
<dbReference type="PROSITE" id="PS50893">
    <property type="entry name" value="ABC_TRANSPORTER_2"/>
    <property type="match status" value="2"/>
</dbReference>
<keyword evidence="2 11" id="KW-0677">Repeat</keyword>
<dbReference type="InterPro" id="IPR003593">
    <property type="entry name" value="AAA+_ATPase"/>
</dbReference>
<proteinExistence type="inferred from homology"/>
<dbReference type="CDD" id="cd03221">
    <property type="entry name" value="ABCF_EF-3"/>
    <property type="match status" value="2"/>
</dbReference>
<evidence type="ECO:0000256" key="8">
    <source>
        <dbReference type="ARBA" id="ARBA00023204"/>
    </source>
</evidence>
<evidence type="ECO:0000256" key="4">
    <source>
        <dbReference type="ARBA" id="ARBA00022763"/>
    </source>
</evidence>
<dbReference type="GO" id="GO:0005524">
    <property type="term" value="F:ATP binding"/>
    <property type="evidence" value="ECO:0007669"/>
    <property type="project" value="UniProtKB-UniRule"/>
</dbReference>
<dbReference type="GO" id="GO:0006281">
    <property type="term" value="P:DNA repair"/>
    <property type="evidence" value="ECO:0007669"/>
    <property type="project" value="UniProtKB-KW"/>
</dbReference>
<dbReference type="Pfam" id="PF12848">
    <property type="entry name" value="ABC_tran_Xtn"/>
    <property type="match status" value="1"/>
</dbReference>
<reference evidence="14" key="1">
    <citation type="submission" date="2023-07" db="EMBL/GenBank/DDBJ databases">
        <title>Genome content predicts the carbon catabolic preferences of heterotrophic bacteria.</title>
        <authorList>
            <person name="Gralka M."/>
        </authorList>
    </citation>
    <scope>NUCLEOTIDE SEQUENCE</scope>
    <source>
        <strain evidence="14">I2M16</strain>
    </source>
</reference>
<evidence type="ECO:0000256" key="6">
    <source>
        <dbReference type="ARBA" id="ARBA00022840"/>
    </source>
</evidence>
<evidence type="ECO:0000256" key="3">
    <source>
        <dbReference type="ARBA" id="ARBA00022741"/>
    </source>
</evidence>
<dbReference type="AlphaFoldDB" id="A0AAW7XGF0"/>
<keyword evidence="3 11" id="KW-0547">Nucleotide-binding</keyword>
<keyword evidence="7 11" id="KW-0238">DNA-binding</keyword>
<feature type="coiled-coil region" evidence="11">
    <location>
        <begin position="573"/>
        <end position="634"/>
    </location>
</feature>
<dbReference type="InterPro" id="IPR032781">
    <property type="entry name" value="ABC_tran_Xtn"/>
</dbReference>
<keyword evidence="5 11" id="KW-0378">Hydrolase</keyword>
<dbReference type="InterPro" id="IPR017871">
    <property type="entry name" value="ABC_transporter-like_CS"/>
</dbReference>
<dbReference type="EC" id="3.6.1.-" evidence="11"/>